<organism evidence="2 3">
    <name type="scientific">Panaeolus cyanescens</name>
    <dbReference type="NCBI Taxonomy" id="181874"/>
    <lineage>
        <taxon>Eukaryota</taxon>
        <taxon>Fungi</taxon>
        <taxon>Dikarya</taxon>
        <taxon>Basidiomycota</taxon>
        <taxon>Agaricomycotina</taxon>
        <taxon>Agaricomycetes</taxon>
        <taxon>Agaricomycetidae</taxon>
        <taxon>Agaricales</taxon>
        <taxon>Agaricineae</taxon>
        <taxon>Galeropsidaceae</taxon>
        <taxon>Panaeolus</taxon>
    </lineage>
</organism>
<evidence type="ECO:0000313" key="2">
    <source>
        <dbReference type="EMBL" id="PPQ79471.1"/>
    </source>
</evidence>
<name>A0A409WLY0_9AGAR</name>
<feature type="region of interest" description="Disordered" evidence="1">
    <location>
        <begin position="123"/>
        <end position="144"/>
    </location>
</feature>
<evidence type="ECO:0000256" key="1">
    <source>
        <dbReference type="SAM" id="MobiDB-lite"/>
    </source>
</evidence>
<gene>
    <name evidence="2" type="ORF">CVT24_009925</name>
</gene>
<comment type="caution">
    <text evidence="2">The sequence shown here is derived from an EMBL/GenBank/DDBJ whole genome shotgun (WGS) entry which is preliminary data.</text>
</comment>
<protein>
    <submittedName>
        <fullName evidence="2">Uncharacterized protein</fullName>
    </submittedName>
</protein>
<reference evidence="2 3" key="1">
    <citation type="journal article" date="2018" name="Evol. Lett.">
        <title>Horizontal gene cluster transfer increased hallucinogenic mushroom diversity.</title>
        <authorList>
            <person name="Reynolds H.T."/>
            <person name="Vijayakumar V."/>
            <person name="Gluck-Thaler E."/>
            <person name="Korotkin H.B."/>
            <person name="Matheny P.B."/>
            <person name="Slot J.C."/>
        </authorList>
    </citation>
    <scope>NUCLEOTIDE SEQUENCE [LARGE SCALE GENOMIC DNA]</scope>
    <source>
        <strain evidence="2 3">2629</strain>
    </source>
</reference>
<keyword evidence="3" id="KW-1185">Reference proteome</keyword>
<accession>A0A409WLY0</accession>
<dbReference type="Proteomes" id="UP000284842">
    <property type="component" value="Unassembled WGS sequence"/>
</dbReference>
<dbReference type="InParanoid" id="A0A409WLY0"/>
<evidence type="ECO:0000313" key="3">
    <source>
        <dbReference type="Proteomes" id="UP000284842"/>
    </source>
</evidence>
<dbReference type="AlphaFoldDB" id="A0A409WLY0"/>
<sequence>MFFEFYLLPPVTTSSTPLLLIVPISLPRFSPSSLSPLTSYTSPFIQPLLKSHRSSHPNHSSLLTPHHPHLLAPTTFYRSYLSPPSSHPVPTPSPSPSPLLSSHILLLPTPSYPHLISSPHHSYSHISSHHSLQHQMHNSTHADP</sequence>
<dbReference type="EMBL" id="NHTK01005413">
    <property type="protein sequence ID" value="PPQ79471.1"/>
    <property type="molecule type" value="Genomic_DNA"/>
</dbReference>
<proteinExistence type="predicted"/>